<name>A0A873WDX1_9CAUD</name>
<dbReference type="EMBL" id="MT701594">
    <property type="protein sequence ID" value="QPB09659.1"/>
    <property type="molecule type" value="Genomic_DNA"/>
</dbReference>
<protein>
    <submittedName>
        <fullName evidence="1">Uncharacterized protein</fullName>
    </submittedName>
</protein>
<sequence>MTQNIGPLEPVTDEDILIVYGFHQARSHPEFNRDNVYTLHGVAAFGRLNGRQPKRVFHTGLGLSREADRLRRELSKLEGKYGTEIHHVNELYMYEEEIPTP</sequence>
<gene>
    <name evidence="1" type="ORF">CPT_Spernnie_055</name>
</gene>
<keyword evidence="2" id="KW-1185">Reference proteome</keyword>
<dbReference type="Proteomes" id="UP000662797">
    <property type="component" value="Segment"/>
</dbReference>
<evidence type="ECO:0000313" key="2">
    <source>
        <dbReference type="Proteomes" id="UP000662797"/>
    </source>
</evidence>
<reference evidence="1" key="1">
    <citation type="submission" date="2020-07" db="EMBL/GenBank/DDBJ databases">
        <title>Complete genome sequence of Streptomyces phage Spernnie.</title>
        <authorList>
            <person name="Tate N.B."/>
            <person name="Melbern L."/>
            <person name="Clark J.D."/>
            <person name="Hernandez I."/>
            <person name="Liu M."/>
            <person name="Burrowes B.H."/>
        </authorList>
    </citation>
    <scope>NUCLEOTIDE SEQUENCE</scope>
</reference>
<proteinExistence type="predicted"/>
<evidence type="ECO:0000313" key="1">
    <source>
        <dbReference type="EMBL" id="QPB09659.1"/>
    </source>
</evidence>
<accession>A0A873WDX1</accession>
<organism evidence="1 2">
    <name type="scientific">Streptomyces phage Spernnie</name>
    <dbReference type="NCBI Taxonomy" id="2767588"/>
    <lineage>
        <taxon>Viruses</taxon>
        <taxon>Duplodnaviria</taxon>
        <taxon>Heunggongvirae</taxon>
        <taxon>Uroviricota</taxon>
        <taxon>Caudoviricetes</taxon>
        <taxon>Arquatrovirinae</taxon>
        <taxon>Sentinelvirus</taxon>
        <taxon>Sentinelvirus spernnie</taxon>
    </lineage>
</organism>